<dbReference type="AlphaFoldDB" id="A0AAW0RZU5"/>
<evidence type="ECO:0000259" key="11">
    <source>
        <dbReference type="PROSITE" id="PS50011"/>
    </source>
</evidence>
<evidence type="ECO:0000256" key="4">
    <source>
        <dbReference type="ARBA" id="ARBA00013948"/>
    </source>
</evidence>
<dbReference type="Gene3D" id="1.10.510.10">
    <property type="entry name" value="Transferase(Phosphotransferase) domain 1"/>
    <property type="match status" value="1"/>
</dbReference>
<protein>
    <recommendedName>
        <fullName evidence="5">EKC/KEOPS complex subunit BUD32</fullName>
        <ecNumber evidence="3">2.7.11.1</ecNumber>
    </recommendedName>
    <alternativeName>
        <fullName evidence="6 7">Atypical Serine/threonine protein kinase BUD32</fullName>
    </alternativeName>
    <alternativeName>
        <fullName evidence="4">EKC/KEOPS complex subunit bud32</fullName>
    </alternativeName>
</protein>
<proteinExistence type="predicted"/>
<evidence type="ECO:0000256" key="2">
    <source>
        <dbReference type="ARBA" id="ARBA00011534"/>
    </source>
</evidence>
<evidence type="ECO:0000256" key="6">
    <source>
        <dbReference type="ARBA" id="ARBA00030980"/>
    </source>
</evidence>
<evidence type="ECO:0000256" key="8">
    <source>
        <dbReference type="ARBA" id="ARBA00047899"/>
    </source>
</evidence>
<evidence type="ECO:0000313" key="12">
    <source>
        <dbReference type="EMBL" id="KAK8147543.1"/>
    </source>
</evidence>
<dbReference type="InterPro" id="IPR008266">
    <property type="entry name" value="Tyr_kinase_AS"/>
</dbReference>
<dbReference type="SUPFAM" id="SSF56112">
    <property type="entry name" value="Protein kinase-like (PK-like)"/>
    <property type="match status" value="1"/>
</dbReference>
<feature type="region of interest" description="Disordered" evidence="10">
    <location>
        <begin position="119"/>
        <end position="142"/>
    </location>
</feature>
<comment type="catalytic activity">
    <reaction evidence="9">
        <text>L-seryl-[protein] + ATP = O-phospho-L-seryl-[protein] + ADP + H(+)</text>
        <dbReference type="Rhea" id="RHEA:17989"/>
        <dbReference type="Rhea" id="RHEA-COMP:9863"/>
        <dbReference type="Rhea" id="RHEA-COMP:11604"/>
        <dbReference type="ChEBI" id="CHEBI:15378"/>
        <dbReference type="ChEBI" id="CHEBI:29999"/>
        <dbReference type="ChEBI" id="CHEBI:30616"/>
        <dbReference type="ChEBI" id="CHEBI:83421"/>
        <dbReference type="ChEBI" id="CHEBI:456216"/>
        <dbReference type="EC" id="2.7.11.1"/>
    </reaction>
</comment>
<evidence type="ECO:0000256" key="10">
    <source>
        <dbReference type="SAM" id="MobiDB-lite"/>
    </source>
</evidence>
<comment type="catalytic activity">
    <reaction evidence="8">
        <text>L-threonyl-[protein] + ATP = O-phospho-L-threonyl-[protein] + ADP + H(+)</text>
        <dbReference type="Rhea" id="RHEA:46608"/>
        <dbReference type="Rhea" id="RHEA-COMP:11060"/>
        <dbReference type="Rhea" id="RHEA-COMP:11605"/>
        <dbReference type="ChEBI" id="CHEBI:15378"/>
        <dbReference type="ChEBI" id="CHEBI:30013"/>
        <dbReference type="ChEBI" id="CHEBI:30616"/>
        <dbReference type="ChEBI" id="CHEBI:61977"/>
        <dbReference type="ChEBI" id="CHEBI:456216"/>
        <dbReference type="EC" id="2.7.11.1"/>
    </reaction>
</comment>
<evidence type="ECO:0000256" key="9">
    <source>
        <dbReference type="ARBA" id="ARBA00048679"/>
    </source>
</evidence>
<dbReference type="PANTHER" id="PTHR38248:SF2">
    <property type="entry name" value="FUNK1 11"/>
    <property type="match status" value="1"/>
</dbReference>
<evidence type="ECO:0000313" key="13">
    <source>
        <dbReference type="Proteomes" id="UP001397290"/>
    </source>
</evidence>
<keyword evidence="13" id="KW-1185">Reference proteome</keyword>
<dbReference type="PANTHER" id="PTHR38248">
    <property type="entry name" value="FUNK1 6"/>
    <property type="match status" value="1"/>
</dbReference>
<evidence type="ECO:0000256" key="3">
    <source>
        <dbReference type="ARBA" id="ARBA00012513"/>
    </source>
</evidence>
<dbReference type="InterPro" id="IPR040976">
    <property type="entry name" value="Pkinase_fungal"/>
</dbReference>
<accession>A0AAW0RZU5</accession>
<feature type="region of interest" description="Disordered" evidence="10">
    <location>
        <begin position="466"/>
        <end position="538"/>
    </location>
</feature>
<dbReference type="InterPro" id="IPR011009">
    <property type="entry name" value="Kinase-like_dom_sf"/>
</dbReference>
<comment type="subunit">
    <text evidence="2">Component of the EKC/KEOPS complex composed of at least BUD32, CGI121, GON7, KAE1 and PCC1; the whole complex dimerizes.</text>
</comment>
<feature type="compositionally biased region" description="Basic and acidic residues" evidence="10">
    <location>
        <begin position="492"/>
        <end position="520"/>
    </location>
</feature>
<dbReference type="InterPro" id="IPR000719">
    <property type="entry name" value="Prot_kinase_dom"/>
</dbReference>
<comment type="caution">
    <text evidence="12">The sequence shown here is derived from an EMBL/GenBank/DDBJ whole genome shotgun (WGS) entry which is preliminary data.</text>
</comment>
<dbReference type="GO" id="GO:0004674">
    <property type="term" value="F:protein serine/threonine kinase activity"/>
    <property type="evidence" value="ECO:0007669"/>
    <property type="project" value="UniProtKB-EC"/>
</dbReference>
<reference evidence="12 13" key="1">
    <citation type="submission" date="2020-02" db="EMBL/GenBank/DDBJ databases">
        <title>Comparative genomics of the hypocrealean fungal genus Beauvera.</title>
        <authorList>
            <person name="Showalter D.N."/>
            <person name="Bushley K.E."/>
            <person name="Rehner S.A."/>
        </authorList>
    </citation>
    <scope>NUCLEOTIDE SEQUENCE [LARGE SCALE GENOMIC DNA]</scope>
    <source>
        <strain evidence="12 13">ARSEF4384</strain>
    </source>
</reference>
<dbReference type="PROSITE" id="PS50011">
    <property type="entry name" value="PROTEIN_KINASE_DOM"/>
    <property type="match status" value="1"/>
</dbReference>
<evidence type="ECO:0000256" key="1">
    <source>
        <dbReference type="ARBA" id="ARBA00003747"/>
    </source>
</evidence>
<dbReference type="GO" id="GO:0005524">
    <property type="term" value="F:ATP binding"/>
    <property type="evidence" value="ECO:0007669"/>
    <property type="project" value="InterPro"/>
</dbReference>
<comment type="function">
    <text evidence="1">Component of the EKC/KEOPS complex that is required for the formation of a threonylcarbamoyl group on adenosine at position 37 (t(6)A37) in tRNAs that read codons beginning with adenine. The complex is probably involved in the transfer of the threonylcarbamoyl moiety of threonylcarbamoyl-AMP (TC-AMP) to the N6 group of A37. BUD32 has ATPase activity in the context of the EKC/KEOPS complex and likely plays a supporting role to the catalytic subunit KAE1. The EKC/KEOPS complex also promotes both telomere uncapping and telomere elongation. The complex is required for efficient recruitment of transcriptional coactivators.</text>
</comment>
<evidence type="ECO:0000256" key="5">
    <source>
        <dbReference type="ARBA" id="ARBA00019973"/>
    </source>
</evidence>
<sequence length="775" mass="87412">MTLTEEQINTIADCPLNDSLTRFSQKLSHLEGSNEAWRTDVATVLPVLIASPAAYNLALPDGGVNVAVKLLSILQHVRGGLLKFDHFRPLINAVATDSPDIDVWAAVIDLIDTVNPSTPPPSSIIPTGHGTPVKTSSSRLEDSETRDIVERELFYEIKDCTHRGVPGFFEKHFDTANWTKAQAKMLKSILANHDGTKWNDFPADPWEAAVWKWLQGLEEKALAGARYTLHTNKSATEFKERRGQMDIFFQKPKRTKGRFEYKHVLVAGEHKRSFATADFKACMLQLTRHVRSIFADQPMRRFVHAFTIKAATMELWIYDRSGAYSSGEFNIHHEPEKVARALVAYATMDNDAMGLDMSIEWKNSHRYITVEDGNGDDKRVELNRLLVRQRAVVCRGTTCFSTRQGVAKFSWRSDKRQPCEIKHLKLAQEKDVEGVATLVGHREITSIAALRAGLDFSSSTRHAFRATARDRSTGHNSLQGSESSGSSRKRKSSDNDARPTTRRSDSRKSTLRQTYDHSSEANDEASDEAKPSVYTPNREGPYENRILSCIVISPAGRVISDFSTIRELLEALRDAIRAHRSLYLKGRILHRDISSNNIIITSSEKADGFKGMLIDLDLAKERDSGPSGARHQTGTVQFMAIEVLRGVDHTYRHDLESFFYVLIWMCARCAWDEVKRLRKKGETAPEESILRKWEIGSFKDIADAKEGHMTVNSLERIMNEFPESFEMVKPLCLRIRKLLFPLDKEERMMIGTPAGGPERLYDGIIAAFGEAIDRC</sequence>
<dbReference type="Pfam" id="PF17667">
    <property type="entry name" value="Pkinase_fungal"/>
    <property type="match status" value="1"/>
</dbReference>
<evidence type="ECO:0000256" key="7">
    <source>
        <dbReference type="ARBA" id="ARBA00033194"/>
    </source>
</evidence>
<dbReference type="EC" id="2.7.11.1" evidence="3"/>
<gene>
    <name evidence="12" type="ORF">G3M48_001442</name>
</gene>
<dbReference type="Proteomes" id="UP001397290">
    <property type="component" value="Unassembled WGS sequence"/>
</dbReference>
<name>A0AAW0RZU5_9HYPO</name>
<feature type="domain" description="Protein kinase" evidence="11">
    <location>
        <begin position="433"/>
        <end position="775"/>
    </location>
</feature>
<dbReference type="EMBL" id="JAAHCF010000140">
    <property type="protein sequence ID" value="KAK8147543.1"/>
    <property type="molecule type" value="Genomic_DNA"/>
</dbReference>
<organism evidence="12 13">
    <name type="scientific">Beauveria asiatica</name>
    <dbReference type="NCBI Taxonomy" id="1069075"/>
    <lineage>
        <taxon>Eukaryota</taxon>
        <taxon>Fungi</taxon>
        <taxon>Dikarya</taxon>
        <taxon>Ascomycota</taxon>
        <taxon>Pezizomycotina</taxon>
        <taxon>Sordariomycetes</taxon>
        <taxon>Hypocreomycetidae</taxon>
        <taxon>Hypocreales</taxon>
        <taxon>Cordycipitaceae</taxon>
        <taxon>Beauveria</taxon>
    </lineage>
</organism>
<dbReference type="PROSITE" id="PS00109">
    <property type="entry name" value="PROTEIN_KINASE_TYR"/>
    <property type="match status" value="1"/>
</dbReference>